<dbReference type="Proteomes" id="UP000460298">
    <property type="component" value="Unassembled WGS sequence"/>
</dbReference>
<name>A0A833H1Z6_9LEPT</name>
<dbReference type="Pfam" id="PF00128">
    <property type="entry name" value="Alpha-amylase"/>
    <property type="match status" value="1"/>
</dbReference>
<dbReference type="EMBL" id="WBUI01000007">
    <property type="protein sequence ID" value="KAB2932917.1"/>
    <property type="molecule type" value="Genomic_DNA"/>
</dbReference>
<feature type="domain" description="Glycosyl hydrolase family 13 catalytic" evidence="1">
    <location>
        <begin position="23"/>
        <end position="361"/>
    </location>
</feature>
<dbReference type="GO" id="GO:0005975">
    <property type="term" value="P:carbohydrate metabolic process"/>
    <property type="evidence" value="ECO:0007669"/>
    <property type="project" value="InterPro"/>
</dbReference>
<gene>
    <name evidence="2" type="ORF">F9K24_08610</name>
</gene>
<dbReference type="AlphaFoldDB" id="A0A833H1Z6"/>
<protein>
    <recommendedName>
        <fullName evidence="1">Glycosyl hydrolase family 13 catalytic domain-containing protein</fullName>
    </recommendedName>
</protein>
<dbReference type="SUPFAM" id="SSF51445">
    <property type="entry name" value="(Trans)glycosidases"/>
    <property type="match status" value="1"/>
</dbReference>
<proteinExistence type="predicted"/>
<dbReference type="PANTHER" id="PTHR43447">
    <property type="entry name" value="ALPHA-AMYLASE"/>
    <property type="match status" value="1"/>
</dbReference>
<evidence type="ECO:0000313" key="3">
    <source>
        <dbReference type="Proteomes" id="UP000460298"/>
    </source>
</evidence>
<dbReference type="InterPro" id="IPR015165">
    <property type="entry name" value="AMT4_domain_C"/>
</dbReference>
<organism evidence="2 3">
    <name type="scientific">Leptonema illini</name>
    <dbReference type="NCBI Taxonomy" id="183"/>
    <lineage>
        <taxon>Bacteria</taxon>
        <taxon>Pseudomonadati</taxon>
        <taxon>Spirochaetota</taxon>
        <taxon>Spirochaetia</taxon>
        <taxon>Leptospirales</taxon>
        <taxon>Leptospiraceae</taxon>
        <taxon>Leptonema</taxon>
    </lineage>
</organism>
<dbReference type="Pfam" id="PF09081">
    <property type="entry name" value="AMT4_dom_C"/>
    <property type="match status" value="1"/>
</dbReference>
<dbReference type="Gene3D" id="3.20.20.80">
    <property type="entry name" value="Glycosidases"/>
    <property type="match status" value="1"/>
</dbReference>
<comment type="caution">
    <text evidence="2">The sequence shown here is derived from an EMBL/GenBank/DDBJ whole genome shotgun (WGS) entry which is preliminary data.</text>
</comment>
<accession>A0A833H1Z6</accession>
<dbReference type="SMART" id="SM00642">
    <property type="entry name" value="Aamy"/>
    <property type="match status" value="1"/>
</dbReference>
<reference evidence="2 3" key="1">
    <citation type="submission" date="2019-10" db="EMBL/GenBank/DDBJ databases">
        <title>Extracellular Electron Transfer in a Candidatus Methanoperedens spp. Enrichment Culture.</title>
        <authorList>
            <person name="Berger S."/>
            <person name="Rangel Shaw D."/>
            <person name="Berben T."/>
            <person name="In 'T Zandt M."/>
            <person name="Frank J."/>
            <person name="Reimann J."/>
            <person name="Jetten M.S.M."/>
            <person name="Welte C.U."/>
        </authorList>
    </citation>
    <scope>NUCLEOTIDE SEQUENCE [LARGE SCALE GENOMIC DNA]</scope>
    <source>
        <strain evidence="2">SB12</strain>
    </source>
</reference>
<sequence length="426" mass="48253">MEQEGILVNTEKASVITRGSGRDIILQAFHWNLVKTKGTGTLDGSGSSWYKTLAARADDIADAGFTVVYLPPPWIDDSLWEKDGRHGGGEGYFWRDFDLNSRYGSKEELKTLVYELHARNIKVIVDIVLNHRDRFRMQKDLWPYPGPQWRSLAGRDTGGAFLDGSSDLKLDHPDVYNAFHRALTELLDEVHVDGWRWDFVWGYHPRDVLSLIRDTEKTEYLSVGEYWQAGSIPDDPMFMRYGGCERSRLVGWALETGSCVFDMVLKRELNTGNPAHFKYGINCDPSPELRAASVTLVDNHDTGASPYSPANGWGQKVWECAPHLKSRAYAFILMMPGTPCIYWPDLFDWQLHEIRDLIQIRKQAGIVASSNWTDLTDRHSGFAAFVHDESGDPRLALSIGSDFADPGAGFTLAFEKPGEYRIWLKK</sequence>
<dbReference type="InterPro" id="IPR017853">
    <property type="entry name" value="GH"/>
</dbReference>
<dbReference type="InterPro" id="IPR006047">
    <property type="entry name" value="GH13_cat_dom"/>
</dbReference>
<evidence type="ECO:0000313" key="2">
    <source>
        <dbReference type="EMBL" id="KAB2932917.1"/>
    </source>
</evidence>
<evidence type="ECO:0000259" key="1">
    <source>
        <dbReference type="SMART" id="SM00642"/>
    </source>
</evidence>